<evidence type="ECO:0000256" key="2">
    <source>
        <dbReference type="ARBA" id="ARBA00009986"/>
    </source>
</evidence>
<comment type="catalytic activity">
    <reaction evidence="4">
        <text>succinate semialdehyde + NADP(+) + H2O = succinate + NADPH + 2 H(+)</text>
        <dbReference type="Rhea" id="RHEA:13213"/>
        <dbReference type="ChEBI" id="CHEBI:15377"/>
        <dbReference type="ChEBI" id="CHEBI:15378"/>
        <dbReference type="ChEBI" id="CHEBI:30031"/>
        <dbReference type="ChEBI" id="CHEBI:57706"/>
        <dbReference type="ChEBI" id="CHEBI:57783"/>
        <dbReference type="ChEBI" id="CHEBI:58349"/>
        <dbReference type="EC" id="1.2.1.16"/>
    </reaction>
</comment>
<dbReference type="SUPFAM" id="SSF53720">
    <property type="entry name" value="ALDH-like"/>
    <property type="match status" value="1"/>
</dbReference>
<dbReference type="InterPro" id="IPR016163">
    <property type="entry name" value="Ald_DH_C"/>
</dbReference>
<keyword evidence="3 8" id="KW-0560">Oxidoreductase</keyword>
<dbReference type="InterPro" id="IPR029510">
    <property type="entry name" value="Ald_DH_CS_GLU"/>
</dbReference>
<organism evidence="10 11">
    <name type="scientific">Aspergillus pseudotamarii</name>
    <dbReference type="NCBI Taxonomy" id="132259"/>
    <lineage>
        <taxon>Eukaryota</taxon>
        <taxon>Fungi</taxon>
        <taxon>Dikarya</taxon>
        <taxon>Ascomycota</taxon>
        <taxon>Pezizomycotina</taxon>
        <taxon>Eurotiomycetes</taxon>
        <taxon>Eurotiomycetidae</taxon>
        <taxon>Eurotiales</taxon>
        <taxon>Aspergillaceae</taxon>
        <taxon>Aspergillus</taxon>
        <taxon>Aspergillus subgen. Circumdati</taxon>
    </lineage>
</organism>
<comment type="pathway">
    <text evidence="1">Amino-acid degradation; 4-aminobutanoate degradation.</text>
</comment>
<evidence type="ECO:0000256" key="4">
    <source>
        <dbReference type="ARBA" id="ARBA00050387"/>
    </source>
</evidence>
<dbReference type="InterPro" id="IPR016162">
    <property type="entry name" value="Ald_DH_N"/>
</dbReference>
<name>A0A5N6TBR3_ASPPS</name>
<dbReference type="EMBL" id="ML743551">
    <property type="protein sequence ID" value="KAE8143814.1"/>
    <property type="molecule type" value="Genomic_DNA"/>
</dbReference>
<evidence type="ECO:0000256" key="1">
    <source>
        <dbReference type="ARBA" id="ARBA00005176"/>
    </source>
</evidence>
<dbReference type="Pfam" id="PF00171">
    <property type="entry name" value="Aldedh"/>
    <property type="match status" value="1"/>
</dbReference>
<evidence type="ECO:0000313" key="11">
    <source>
        <dbReference type="Proteomes" id="UP000325672"/>
    </source>
</evidence>
<evidence type="ECO:0000256" key="6">
    <source>
        <dbReference type="ARBA" id="ARBA00067047"/>
    </source>
</evidence>
<dbReference type="Gene3D" id="3.40.605.10">
    <property type="entry name" value="Aldehyde Dehydrogenase, Chain A, domain 1"/>
    <property type="match status" value="1"/>
</dbReference>
<accession>A0A5N6TBR3</accession>
<dbReference type="InterPro" id="IPR050740">
    <property type="entry name" value="Aldehyde_DH_Superfamily"/>
</dbReference>
<gene>
    <name evidence="10" type="ORF">BDV38DRAFT_289656</name>
</gene>
<dbReference type="PROSITE" id="PS00687">
    <property type="entry name" value="ALDEHYDE_DEHYDR_GLU"/>
    <property type="match status" value="1"/>
</dbReference>
<dbReference type="AlphaFoldDB" id="A0A5N6TBR3"/>
<evidence type="ECO:0000256" key="7">
    <source>
        <dbReference type="PROSITE-ProRule" id="PRU10007"/>
    </source>
</evidence>
<reference evidence="10 11" key="1">
    <citation type="submission" date="2019-04" db="EMBL/GenBank/DDBJ databases">
        <title>Friends and foes A comparative genomics study of 23 Aspergillus species from section Flavi.</title>
        <authorList>
            <consortium name="DOE Joint Genome Institute"/>
            <person name="Kjaerbolling I."/>
            <person name="Vesth T."/>
            <person name="Frisvad J.C."/>
            <person name="Nybo J.L."/>
            <person name="Theobald S."/>
            <person name="Kildgaard S."/>
            <person name="Isbrandt T."/>
            <person name="Kuo A."/>
            <person name="Sato A."/>
            <person name="Lyhne E.K."/>
            <person name="Kogle M.E."/>
            <person name="Wiebenga A."/>
            <person name="Kun R.S."/>
            <person name="Lubbers R.J."/>
            <person name="Makela M.R."/>
            <person name="Barry K."/>
            <person name="Chovatia M."/>
            <person name="Clum A."/>
            <person name="Daum C."/>
            <person name="Haridas S."/>
            <person name="He G."/>
            <person name="LaButti K."/>
            <person name="Lipzen A."/>
            <person name="Mondo S."/>
            <person name="Riley R."/>
            <person name="Salamov A."/>
            <person name="Simmons B.A."/>
            <person name="Magnuson J.K."/>
            <person name="Henrissat B."/>
            <person name="Mortensen U.H."/>
            <person name="Larsen T.O."/>
            <person name="Devries R.P."/>
            <person name="Grigoriev I.V."/>
            <person name="Machida M."/>
            <person name="Baker S.E."/>
            <person name="Andersen M.R."/>
        </authorList>
    </citation>
    <scope>NUCLEOTIDE SEQUENCE [LARGE SCALE GENOMIC DNA]</scope>
    <source>
        <strain evidence="10 11">CBS 117625</strain>
    </source>
</reference>
<dbReference type="OrthoDB" id="310895at2759"/>
<sequence>MPSQTNLAEVLQDQSIIKPFALIGSEWIEGKRKFAVTNPATGKEIINVADVGRGEILAAIENAQHAFTTFGRTSEYERATMLRKWASLLLTLENGKTLAEAAAEVEYGASYLDWFAEEAIRSYGDTIPSRNPATANFVIRQPVGVCAIIAPWNFPIAMITRKLGPAIAAGCTAIVKPPRETPLCTSALGHLALQAGIPPGVIQIVPSTDRAATAELYTHPAIRKVSFTGSTNVGKIISEQAIRTMKRFSMELGGNAPFIVFDDADIDVAVEGAVNCKFRGSGQTCVCANLLYVQRGIHDKFTQRLADRMRSFVVGSGLDPKVTHGPLVNDAAVQKVRTHIEDALAKGATLVMGGTVPKSPGFFIEPALMTGITGEMIVTREETFGPLAAIRMFDTVEEVIESANNTEFGLAGYFFSQNLQTIWRVARALEVGMVGVNTGKISAAEVPFGGVKESGVGREGSRYGLAEYQVMKTVTIGGLPA</sequence>
<dbReference type="GeneID" id="43645512"/>
<keyword evidence="11" id="KW-1185">Reference proteome</keyword>
<dbReference type="EC" id="1.2.1.16" evidence="6"/>
<evidence type="ECO:0000313" key="10">
    <source>
        <dbReference type="EMBL" id="KAE8143814.1"/>
    </source>
</evidence>
<dbReference type="RefSeq" id="XP_031919877.1">
    <property type="nucleotide sequence ID" value="XM_032061302.1"/>
</dbReference>
<dbReference type="GO" id="GO:0004777">
    <property type="term" value="F:succinate-semialdehyde dehydrogenase (NAD+) activity"/>
    <property type="evidence" value="ECO:0007669"/>
    <property type="project" value="TreeGrafter"/>
</dbReference>
<dbReference type="InterPro" id="IPR016161">
    <property type="entry name" value="Ald_DH/histidinol_DH"/>
</dbReference>
<protein>
    <recommendedName>
        <fullName evidence="6">succinate-semialdehyde dehydrogenase [NAD(P)(+)]</fullName>
        <ecNumber evidence="6">1.2.1.16</ecNumber>
    </recommendedName>
</protein>
<dbReference type="Proteomes" id="UP000325672">
    <property type="component" value="Unassembled WGS sequence"/>
</dbReference>
<dbReference type="CDD" id="cd07103">
    <property type="entry name" value="ALDH_F5_SSADH_GabD"/>
    <property type="match status" value="1"/>
</dbReference>
<feature type="active site" evidence="7">
    <location>
        <position position="251"/>
    </location>
</feature>
<evidence type="ECO:0000256" key="3">
    <source>
        <dbReference type="ARBA" id="ARBA00023002"/>
    </source>
</evidence>
<evidence type="ECO:0000256" key="8">
    <source>
        <dbReference type="RuleBase" id="RU003345"/>
    </source>
</evidence>
<dbReference type="FunFam" id="3.40.605.10:FF:000005">
    <property type="entry name" value="Succinate-semialdehyde dehydrogenase I"/>
    <property type="match status" value="1"/>
</dbReference>
<dbReference type="InterPro" id="IPR015590">
    <property type="entry name" value="Aldehyde_DH_dom"/>
</dbReference>
<feature type="domain" description="Aldehyde dehydrogenase" evidence="9">
    <location>
        <begin position="27"/>
        <end position="474"/>
    </location>
</feature>
<comment type="similarity">
    <text evidence="2 8">Belongs to the aldehyde dehydrogenase family.</text>
</comment>
<evidence type="ECO:0000259" key="9">
    <source>
        <dbReference type="Pfam" id="PF00171"/>
    </source>
</evidence>
<dbReference type="GO" id="GO:0009450">
    <property type="term" value="P:gamma-aminobutyric acid catabolic process"/>
    <property type="evidence" value="ECO:0007669"/>
    <property type="project" value="TreeGrafter"/>
</dbReference>
<dbReference type="PANTHER" id="PTHR43353">
    <property type="entry name" value="SUCCINATE-SEMIALDEHYDE DEHYDROGENASE, MITOCHONDRIAL"/>
    <property type="match status" value="1"/>
</dbReference>
<dbReference type="FunFam" id="3.40.309.10:FF:000004">
    <property type="entry name" value="Succinate-semialdehyde dehydrogenase I"/>
    <property type="match status" value="1"/>
</dbReference>
<comment type="catalytic activity">
    <reaction evidence="5">
        <text>succinate semialdehyde + NAD(+) + H2O = succinate + NADH + 2 H(+)</text>
        <dbReference type="Rhea" id="RHEA:13217"/>
        <dbReference type="ChEBI" id="CHEBI:15377"/>
        <dbReference type="ChEBI" id="CHEBI:15378"/>
        <dbReference type="ChEBI" id="CHEBI:30031"/>
        <dbReference type="ChEBI" id="CHEBI:57540"/>
        <dbReference type="ChEBI" id="CHEBI:57706"/>
        <dbReference type="ChEBI" id="CHEBI:57945"/>
        <dbReference type="EC" id="1.2.1.16"/>
    </reaction>
</comment>
<proteinExistence type="inferred from homology"/>
<evidence type="ECO:0000256" key="5">
    <source>
        <dbReference type="ARBA" id="ARBA00052698"/>
    </source>
</evidence>
<dbReference type="PANTHER" id="PTHR43353:SF5">
    <property type="entry name" value="SUCCINATE-SEMIALDEHYDE DEHYDROGENASE, MITOCHONDRIAL"/>
    <property type="match status" value="1"/>
</dbReference>
<dbReference type="Gene3D" id="3.40.309.10">
    <property type="entry name" value="Aldehyde Dehydrogenase, Chain A, domain 2"/>
    <property type="match status" value="1"/>
</dbReference>